<evidence type="ECO:0000256" key="4">
    <source>
        <dbReference type="ARBA" id="ARBA00009000"/>
    </source>
</evidence>
<dbReference type="EC" id="2.4.1.18" evidence="10"/>
<dbReference type="InterPro" id="IPR017853">
    <property type="entry name" value="GH"/>
</dbReference>
<name>A0A3A1R1W2_9BACI</name>
<evidence type="ECO:0000256" key="6">
    <source>
        <dbReference type="ARBA" id="ARBA00022676"/>
    </source>
</evidence>
<dbReference type="InterPro" id="IPR006047">
    <property type="entry name" value="GH13_cat_dom"/>
</dbReference>
<keyword evidence="6 10" id="KW-0328">Glycosyltransferase</keyword>
<dbReference type="InterPro" id="IPR004193">
    <property type="entry name" value="Glyco_hydro_13_N"/>
</dbReference>
<comment type="catalytic activity">
    <reaction evidence="1 10">
        <text>Transfers a segment of a (1-&gt;4)-alpha-D-glucan chain to a primary hydroxy group in a similar glucan chain.</text>
        <dbReference type="EC" id="2.4.1.18"/>
    </reaction>
</comment>
<dbReference type="OrthoDB" id="9800174at2"/>
<dbReference type="InterPro" id="IPR006048">
    <property type="entry name" value="A-amylase/branching_C"/>
</dbReference>
<accession>A0A3A1R1W2</accession>
<dbReference type="SUPFAM" id="SSF51445">
    <property type="entry name" value="(Trans)glycosidases"/>
    <property type="match status" value="1"/>
</dbReference>
<dbReference type="NCBIfam" id="TIGR01515">
    <property type="entry name" value="branching_enzym"/>
    <property type="match status" value="1"/>
</dbReference>
<evidence type="ECO:0000259" key="12">
    <source>
        <dbReference type="SMART" id="SM00642"/>
    </source>
</evidence>
<keyword evidence="14" id="KW-1185">Reference proteome</keyword>
<evidence type="ECO:0000256" key="11">
    <source>
        <dbReference type="PIRSR" id="PIRSR000463-1"/>
    </source>
</evidence>
<dbReference type="InterPro" id="IPR013783">
    <property type="entry name" value="Ig-like_fold"/>
</dbReference>
<dbReference type="InterPro" id="IPR013780">
    <property type="entry name" value="Glyco_hydro_b"/>
</dbReference>
<keyword evidence="8 10" id="KW-0320">Glycogen biosynthesis</keyword>
<evidence type="ECO:0000256" key="2">
    <source>
        <dbReference type="ARBA" id="ARBA00002953"/>
    </source>
</evidence>
<dbReference type="InterPro" id="IPR044143">
    <property type="entry name" value="GlgB_N_E_set_prok"/>
</dbReference>
<protein>
    <recommendedName>
        <fullName evidence="10">1,4-alpha-glucan branching enzyme GlgB</fullName>
        <ecNumber evidence="10">2.4.1.18</ecNumber>
    </recommendedName>
    <alternativeName>
        <fullName evidence="10">1,4-alpha-D-glucan:1,4-alpha-D-glucan 6-glucosyl-transferase</fullName>
    </alternativeName>
    <alternativeName>
        <fullName evidence="10">Alpha-(1-&gt;4)-glucan branching enzyme</fullName>
    </alternativeName>
    <alternativeName>
        <fullName evidence="10">Glycogen branching enzyme</fullName>
        <shortName evidence="10">BE</shortName>
    </alternativeName>
</protein>
<evidence type="ECO:0000256" key="8">
    <source>
        <dbReference type="ARBA" id="ARBA00023056"/>
    </source>
</evidence>
<dbReference type="PIRSF" id="PIRSF000463">
    <property type="entry name" value="GlgB"/>
    <property type="match status" value="1"/>
</dbReference>
<dbReference type="PANTHER" id="PTHR43651">
    <property type="entry name" value="1,4-ALPHA-GLUCAN-BRANCHING ENZYME"/>
    <property type="match status" value="1"/>
</dbReference>
<evidence type="ECO:0000313" key="13">
    <source>
        <dbReference type="EMBL" id="RIW35612.1"/>
    </source>
</evidence>
<sequence>MNDVIPTDFNIHLFHEGNFFEAFRMFGAHRVVKGEGFSTSFCVWAPKARSVSVVGSFNDWQSNGYECRKLNREGIWFLEIGEDLLHHTYKYEIVTAAGEIMLKSDPFSFFNELRPNTASIVSELGEFEWTDEEWLVKKSEVPPYDSPMFIYEVHLGTWRKNGGGDFLSYREMAAEIIPHVVSHGFTHIELLPVIEHPYDRSWGYQGTGYFAPTSRYGSPADLKHFINECHAHGIGVILDWVPGHFCKDSHGLYRFDGSFMYDYAHEHDRENYTWGTANFDLGKGEVQSFLISSARFWMEEYHVDGFRVDAVANIIYRANQENNSVNHEGIAFLKKLNKSVFEFDPHTLMIAEDSTDWPQVTSPVHYGGLGFNYKWNMGWMNDVLKYMESQPSERHEKHSLITFSLLYAFTENYILPFSHDEVVHGKRSLLDKMPGDYWQKFAQLKLLLGFMTAHPGKKLLFMGTEVAQFSEWKDLGQVDWHLMEFQKHQEFNSYIKELLHLYKRSPSLYEQDHRSEGFEWVDVNNASQQIFSFIRKAEEPEDHMLIICNFSPAVYHHYKVGVLEADGYREIWNSDHHRFGGSNQINPEILTVKNESYHGKPCYVEMTIPPYAAVYLRPIHRRKGRIKYGKVKLCRNVVSRREGQQVKFID</sequence>
<evidence type="ECO:0000256" key="1">
    <source>
        <dbReference type="ARBA" id="ARBA00000826"/>
    </source>
</evidence>
<dbReference type="Pfam" id="PF00128">
    <property type="entry name" value="Alpha-amylase"/>
    <property type="match status" value="1"/>
</dbReference>
<dbReference type="NCBIfam" id="NF003811">
    <property type="entry name" value="PRK05402.1"/>
    <property type="match status" value="1"/>
</dbReference>
<evidence type="ECO:0000313" key="14">
    <source>
        <dbReference type="Proteomes" id="UP000265801"/>
    </source>
</evidence>
<dbReference type="UniPathway" id="UPA00164"/>
<dbReference type="InterPro" id="IPR014756">
    <property type="entry name" value="Ig_E-set"/>
</dbReference>
<dbReference type="SUPFAM" id="SSF81296">
    <property type="entry name" value="E set domains"/>
    <property type="match status" value="1"/>
</dbReference>
<dbReference type="RefSeq" id="WP_119546177.1">
    <property type="nucleotide sequence ID" value="NZ_QXIR01000007.1"/>
</dbReference>
<dbReference type="GO" id="GO:0005829">
    <property type="term" value="C:cytosol"/>
    <property type="evidence" value="ECO:0007669"/>
    <property type="project" value="TreeGrafter"/>
</dbReference>
<gene>
    <name evidence="10 13" type="primary">glgB</name>
    <name evidence="13" type="ORF">D3H55_06935</name>
</gene>
<proteinExistence type="inferred from homology"/>
<comment type="subunit">
    <text evidence="10">Monomer.</text>
</comment>
<dbReference type="GO" id="GO:0004553">
    <property type="term" value="F:hydrolase activity, hydrolyzing O-glycosyl compounds"/>
    <property type="evidence" value="ECO:0007669"/>
    <property type="project" value="InterPro"/>
</dbReference>
<dbReference type="AlphaFoldDB" id="A0A3A1R1W2"/>
<dbReference type="EMBL" id="QXIR01000007">
    <property type="protein sequence ID" value="RIW35612.1"/>
    <property type="molecule type" value="Genomic_DNA"/>
</dbReference>
<feature type="active site" description="Proton donor" evidence="10 11">
    <location>
        <position position="352"/>
    </location>
</feature>
<evidence type="ECO:0000256" key="7">
    <source>
        <dbReference type="ARBA" id="ARBA00022679"/>
    </source>
</evidence>
<organism evidence="13 14">
    <name type="scientific">Bacillus salacetis</name>
    <dbReference type="NCBI Taxonomy" id="2315464"/>
    <lineage>
        <taxon>Bacteria</taxon>
        <taxon>Bacillati</taxon>
        <taxon>Bacillota</taxon>
        <taxon>Bacilli</taxon>
        <taxon>Bacillales</taxon>
        <taxon>Bacillaceae</taxon>
        <taxon>Bacillus</taxon>
    </lineage>
</organism>
<dbReference type="Gene3D" id="3.20.20.80">
    <property type="entry name" value="Glycosidases"/>
    <property type="match status" value="1"/>
</dbReference>
<feature type="domain" description="Glycosyl hydrolase family 13 catalytic" evidence="12">
    <location>
        <begin position="152"/>
        <end position="502"/>
    </location>
</feature>
<dbReference type="GO" id="GO:0003844">
    <property type="term" value="F:1,4-alpha-glucan branching enzyme activity"/>
    <property type="evidence" value="ECO:0007669"/>
    <property type="project" value="UniProtKB-UniRule"/>
</dbReference>
<dbReference type="Proteomes" id="UP000265801">
    <property type="component" value="Unassembled WGS sequence"/>
</dbReference>
<comment type="function">
    <text evidence="2 10">Catalyzes the formation of the alpha-1,6-glucosidic linkages in glycogen by scission of a 1,4-alpha-linked oligosaccharide from growing alpha-1,4-glucan chains and the subsequent attachment of the oligosaccharide to the alpha-1,6 position.</text>
</comment>
<dbReference type="PANTHER" id="PTHR43651:SF3">
    <property type="entry name" value="1,4-ALPHA-GLUCAN-BRANCHING ENZYME"/>
    <property type="match status" value="1"/>
</dbReference>
<dbReference type="NCBIfam" id="NF008967">
    <property type="entry name" value="PRK12313.1"/>
    <property type="match status" value="1"/>
</dbReference>
<dbReference type="Pfam" id="PF02922">
    <property type="entry name" value="CBM_48"/>
    <property type="match status" value="1"/>
</dbReference>
<feature type="active site" description="Nucleophile" evidence="10 11">
    <location>
        <position position="309"/>
    </location>
</feature>
<dbReference type="CDD" id="cd02855">
    <property type="entry name" value="E_set_GBE_prok_N"/>
    <property type="match status" value="1"/>
</dbReference>
<dbReference type="SMART" id="SM00642">
    <property type="entry name" value="Aamy"/>
    <property type="match status" value="1"/>
</dbReference>
<keyword evidence="7 10" id="KW-0808">Transferase</keyword>
<dbReference type="HAMAP" id="MF_00685">
    <property type="entry name" value="GlgB"/>
    <property type="match status" value="1"/>
</dbReference>
<keyword evidence="5 10" id="KW-0321">Glycogen metabolism</keyword>
<dbReference type="GO" id="GO:0005978">
    <property type="term" value="P:glycogen biosynthetic process"/>
    <property type="evidence" value="ECO:0007669"/>
    <property type="project" value="UniProtKB-UniRule"/>
</dbReference>
<keyword evidence="9 10" id="KW-0119">Carbohydrate metabolism</keyword>
<dbReference type="Gene3D" id="2.60.40.10">
    <property type="entry name" value="Immunoglobulins"/>
    <property type="match status" value="1"/>
</dbReference>
<dbReference type="CDD" id="cd11322">
    <property type="entry name" value="AmyAc_Glg_BE"/>
    <property type="match status" value="1"/>
</dbReference>
<evidence type="ECO:0000256" key="3">
    <source>
        <dbReference type="ARBA" id="ARBA00004964"/>
    </source>
</evidence>
<dbReference type="Gene3D" id="2.60.40.1180">
    <property type="entry name" value="Golgi alpha-mannosidase II"/>
    <property type="match status" value="1"/>
</dbReference>
<dbReference type="FunFam" id="2.60.40.1180:FF:000002">
    <property type="entry name" value="1,4-alpha-glucan branching enzyme GlgB"/>
    <property type="match status" value="1"/>
</dbReference>
<dbReference type="InterPro" id="IPR037439">
    <property type="entry name" value="Branching_enzy"/>
</dbReference>
<evidence type="ECO:0000256" key="10">
    <source>
        <dbReference type="HAMAP-Rule" id="MF_00685"/>
    </source>
</evidence>
<evidence type="ECO:0000256" key="9">
    <source>
        <dbReference type="ARBA" id="ARBA00023277"/>
    </source>
</evidence>
<dbReference type="InterPro" id="IPR006407">
    <property type="entry name" value="GlgB"/>
</dbReference>
<comment type="similarity">
    <text evidence="4 10">Belongs to the glycosyl hydrolase 13 family. GlgB subfamily.</text>
</comment>
<reference evidence="13 14" key="1">
    <citation type="submission" date="2018-09" db="EMBL/GenBank/DDBJ databases">
        <title>Bacillus saliacetes sp. nov., isolated from Thai shrimp paste (Ka-pi).</title>
        <authorList>
            <person name="Daroonpunt R."/>
            <person name="Tanasupawat S."/>
            <person name="Yiamsombut S."/>
        </authorList>
    </citation>
    <scope>NUCLEOTIDE SEQUENCE [LARGE SCALE GENOMIC DNA]</scope>
    <source>
        <strain evidence="13 14">SKP7-4</strain>
    </source>
</reference>
<dbReference type="Pfam" id="PF02806">
    <property type="entry name" value="Alpha-amylase_C"/>
    <property type="match status" value="1"/>
</dbReference>
<evidence type="ECO:0000256" key="5">
    <source>
        <dbReference type="ARBA" id="ARBA00022600"/>
    </source>
</evidence>
<comment type="pathway">
    <text evidence="3 10">Glycan biosynthesis; glycogen biosynthesis.</text>
</comment>
<dbReference type="GO" id="GO:0043169">
    <property type="term" value="F:cation binding"/>
    <property type="evidence" value="ECO:0007669"/>
    <property type="project" value="InterPro"/>
</dbReference>
<comment type="caution">
    <text evidence="13">The sequence shown here is derived from an EMBL/GenBank/DDBJ whole genome shotgun (WGS) entry which is preliminary data.</text>
</comment>
<dbReference type="SUPFAM" id="SSF51011">
    <property type="entry name" value="Glycosyl hydrolase domain"/>
    <property type="match status" value="1"/>
</dbReference>